<evidence type="ECO:0000256" key="1">
    <source>
        <dbReference type="SAM" id="SignalP"/>
    </source>
</evidence>
<accession>J0CAS6</accession>
<dbReference type="EMBL" id="JH719395">
    <property type="protein sequence ID" value="EJC80192.1"/>
    <property type="molecule type" value="Genomic_DNA"/>
</dbReference>
<feature type="signal peptide" evidence="1">
    <location>
        <begin position="1"/>
        <end position="26"/>
    </location>
</feature>
<gene>
    <name evidence="2" type="ORF">Rleg4DRAFT_1808</name>
</gene>
<keyword evidence="1" id="KW-0732">Signal</keyword>
<feature type="chain" id="PRO_5003732211" description="Integral membrane protein" evidence="1">
    <location>
        <begin position="27"/>
        <end position="162"/>
    </location>
</feature>
<evidence type="ECO:0008006" key="4">
    <source>
        <dbReference type="Google" id="ProtNLM"/>
    </source>
</evidence>
<evidence type="ECO:0000313" key="3">
    <source>
        <dbReference type="Proteomes" id="UP000005732"/>
    </source>
</evidence>
<proteinExistence type="predicted"/>
<dbReference type="AlphaFoldDB" id="J0CAS6"/>
<organism evidence="2 3">
    <name type="scientific">Rhizobium leguminosarum bv. trifolii WSM2297</name>
    <dbReference type="NCBI Taxonomy" id="754762"/>
    <lineage>
        <taxon>Bacteria</taxon>
        <taxon>Pseudomonadati</taxon>
        <taxon>Pseudomonadota</taxon>
        <taxon>Alphaproteobacteria</taxon>
        <taxon>Hyphomicrobiales</taxon>
        <taxon>Rhizobiaceae</taxon>
        <taxon>Rhizobium/Agrobacterium group</taxon>
        <taxon>Rhizobium</taxon>
    </lineage>
</organism>
<protein>
    <recommendedName>
        <fullName evidence="4">Integral membrane protein</fullName>
    </recommendedName>
</protein>
<sequence>MKSLFRHLGLGLCATTISVAVSPAAAAEDHSIYYGSRAGMHLTTVSKTGIGTANAVIIVEHTPKDAKAFCVEYAMDNSMACVKRTMAEVKVGDRVTGNCRKRTWTDMYGQAYAFEGPRQSDDIMADYAVRDLKSGEILDGSSASGYDVALTVFQQLCPGIAK</sequence>
<name>J0CAS6_RHILT</name>
<dbReference type="OrthoDB" id="8019685at2"/>
<evidence type="ECO:0000313" key="2">
    <source>
        <dbReference type="EMBL" id="EJC80192.1"/>
    </source>
</evidence>
<dbReference type="HOGENOM" id="CLU_1729223_0_0_5"/>
<dbReference type="RefSeq" id="WP_003580684.1">
    <property type="nucleotide sequence ID" value="NZ_JH719395.1"/>
</dbReference>
<reference evidence="2 3" key="1">
    <citation type="submission" date="2012-02" db="EMBL/GenBank/DDBJ databases">
        <title>Improved High-Quality Draft Sequence of Rhizobium leguminosarum bv. trifolii WSM2297.</title>
        <authorList>
            <consortium name="US DOE Joint Genome Institute"/>
            <person name="Lucas S."/>
            <person name="Han J."/>
            <person name="Lapidus A."/>
            <person name="Cheng J.-F."/>
            <person name="Goodwin L."/>
            <person name="Pitluck S."/>
            <person name="Peters L."/>
            <person name="Ovchinnikova G."/>
            <person name="Zhang X."/>
            <person name="Detter J.C."/>
            <person name="Han C."/>
            <person name="Tapia R."/>
            <person name="Land M."/>
            <person name="Hauser L."/>
            <person name="Kyrpides N."/>
            <person name="Ivanova N."/>
            <person name="Pagani I."/>
            <person name="Brau L."/>
            <person name="Yates R."/>
            <person name="O'Hara G."/>
            <person name="Rui T."/>
            <person name="Howieson J."/>
            <person name="Reeve W."/>
            <person name="Woyke T."/>
        </authorList>
    </citation>
    <scope>NUCLEOTIDE SEQUENCE [LARGE SCALE GENOMIC DNA]</scope>
    <source>
        <strain evidence="2 3">WSM2297</strain>
    </source>
</reference>
<dbReference type="Proteomes" id="UP000005732">
    <property type="component" value="Unassembled WGS sequence"/>
</dbReference>